<dbReference type="Gene3D" id="3.40.190.10">
    <property type="entry name" value="Periplasmic binding protein-like II"/>
    <property type="match status" value="2"/>
</dbReference>
<comment type="subcellular location">
    <subcellularLocation>
        <location evidence="1">Periplasm</location>
    </subcellularLocation>
</comment>
<keyword evidence="3" id="KW-0732">Signal</keyword>
<evidence type="ECO:0000313" key="5">
    <source>
        <dbReference type="EMBL" id="KAA6186954.1"/>
    </source>
</evidence>
<sequence length="333" mass="35859">MSKRDVVMVLGSTDRRGFLGLALGGLVVTAVGGLGGCSTAPLRVAVSPWAGYQFLILAEQEGWLPPEQIRLLRTQTLDASAEALAQGRVDAAALTLEEVLVLRSTGLRLHGVLIFNVSAGGDALLARPGIDSLSALAGKRIAVEDSSLGAVMLHHVLQAAGLDADAVTVEPMQFDHVAAWEQLAPDAIITYEPSLTLLQGRGLERLFDSRQMPRRILDLLAVREEALHEQGTALRTLIAAHFRALERWHRNPIDTGYRLGALLGVPAVEVKRVFSGLDLPDAVYNRQYLTPPAKGLTRTAREVADIMVQAGLLQQRPPLNELLLPDFLPPPAA</sequence>
<dbReference type="OrthoDB" id="5292144at2"/>
<evidence type="ECO:0000256" key="1">
    <source>
        <dbReference type="ARBA" id="ARBA00004418"/>
    </source>
</evidence>
<gene>
    <name evidence="5" type="ORF">F2Q65_03440</name>
</gene>
<evidence type="ECO:0000259" key="4">
    <source>
        <dbReference type="Pfam" id="PF09084"/>
    </source>
</evidence>
<dbReference type="PANTHER" id="PTHR30024">
    <property type="entry name" value="ALIPHATIC SULFONATES-BINDING PROTEIN-RELATED"/>
    <property type="match status" value="1"/>
</dbReference>
<organism evidence="5 6">
    <name type="scientific">Thiohalocapsa marina</name>
    <dbReference type="NCBI Taxonomy" id="424902"/>
    <lineage>
        <taxon>Bacteria</taxon>
        <taxon>Pseudomonadati</taxon>
        <taxon>Pseudomonadota</taxon>
        <taxon>Gammaproteobacteria</taxon>
        <taxon>Chromatiales</taxon>
        <taxon>Chromatiaceae</taxon>
        <taxon>Thiohalocapsa</taxon>
    </lineage>
</organism>
<dbReference type="SUPFAM" id="SSF53850">
    <property type="entry name" value="Periplasmic binding protein-like II"/>
    <property type="match status" value="1"/>
</dbReference>
<dbReference type="Proteomes" id="UP000322981">
    <property type="component" value="Unassembled WGS sequence"/>
</dbReference>
<feature type="domain" description="SsuA/THI5-like" evidence="4">
    <location>
        <begin position="54"/>
        <end position="252"/>
    </location>
</feature>
<dbReference type="RefSeq" id="WP_150090441.1">
    <property type="nucleotide sequence ID" value="NZ_JBFUOH010000120.1"/>
</dbReference>
<reference evidence="5 6" key="1">
    <citation type="submission" date="2019-09" db="EMBL/GenBank/DDBJ databases">
        <title>Whole-genome sequence of the purple sulfur bacterium Thiohalocapsa marina DSM 19078.</title>
        <authorList>
            <person name="Kyndt J.A."/>
            <person name="Meyer T.E."/>
        </authorList>
    </citation>
    <scope>NUCLEOTIDE SEQUENCE [LARGE SCALE GENOMIC DNA]</scope>
    <source>
        <strain evidence="5 6">DSM 19078</strain>
    </source>
</reference>
<evidence type="ECO:0000256" key="2">
    <source>
        <dbReference type="ARBA" id="ARBA00010742"/>
    </source>
</evidence>
<proteinExistence type="inferred from homology"/>
<name>A0A5M8FQP4_9GAMM</name>
<comment type="similarity">
    <text evidence="2">Belongs to the bacterial solute-binding protein SsuA/TauA family.</text>
</comment>
<dbReference type="GO" id="GO:0042597">
    <property type="term" value="C:periplasmic space"/>
    <property type="evidence" value="ECO:0007669"/>
    <property type="project" value="UniProtKB-SubCell"/>
</dbReference>
<dbReference type="InterPro" id="IPR015168">
    <property type="entry name" value="SsuA/THI5"/>
</dbReference>
<evidence type="ECO:0000313" key="6">
    <source>
        <dbReference type="Proteomes" id="UP000322981"/>
    </source>
</evidence>
<accession>A0A5M8FQP4</accession>
<protein>
    <recommendedName>
        <fullName evidence="4">SsuA/THI5-like domain-containing protein</fullName>
    </recommendedName>
</protein>
<dbReference type="EMBL" id="VWXX01000003">
    <property type="protein sequence ID" value="KAA6186954.1"/>
    <property type="molecule type" value="Genomic_DNA"/>
</dbReference>
<dbReference type="PROSITE" id="PS51318">
    <property type="entry name" value="TAT"/>
    <property type="match status" value="1"/>
</dbReference>
<dbReference type="Pfam" id="PF09084">
    <property type="entry name" value="NMT1"/>
    <property type="match status" value="1"/>
</dbReference>
<dbReference type="PANTHER" id="PTHR30024:SF47">
    <property type="entry name" value="TAURINE-BINDING PERIPLASMIC PROTEIN"/>
    <property type="match status" value="1"/>
</dbReference>
<evidence type="ECO:0000256" key="3">
    <source>
        <dbReference type="ARBA" id="ARBA00022729"/>
    </source>
</evidence>
<comment type="caution">
    <text evidence="5">The sequence shown here is derived from an EMBL/GenBank/DDBJ whole genome shotgun (WGS) entry which is preliminary data.</text>
</comment>
<dbReference type="AlphaFoldDB" id="A0A5M8FQP4"/>
<dbReference type="InterPro" id="IPR006311">
    <property type="entry name" value="TAT_signal"/>
</dbReference>
<keyword evidence="6" id="KW-1185">Reference proteome</keyword>